<keyword evidence="2 4" id="KW-0371">Homeobox</keyword>
<comment type="subcellular location">
    <subcellularLocation>
        <location evidence="4">Nucleus</location>
    </subcellularLocation>
</comment>
<dbReference type="Proteomes" id="UP000694727">
    <property type="component" value="Unplaced"/>
</dbReference>
<dbReference type="GO" id="GO:0005634">
    <property type="term" value="C:nucleus"/>
    <property type="evidence" value="ECO:0007669"/>
    <property type="project" value="UniProtKB-SubCell"/>
</dbReference>
<dbReference type="Pfam" id="PF05920">
    <property type="entry name" value="Homeobox_KN"/>
    <property type="match status" value="1"/>
</dbReference>
<dbReference type="PROSITE" id="PS50071">
    <property type="entry name" value="HOMEOBOX_2"/>
    <property type="match status" value="1"/>
</dbReference>
<dbReference type="InterPro" id="IPR009057">
    <property type="entry name" value="Homeodomain-like_sf"/>
</dbReference>
<keyword evidence="1 4" id="KW-0238">DNA-binding</keyword>
<feature type="compositionally biased region" description="Low complexity" evidence="5">
    <location>
        <begin position="133"/>
        <end position="142"/>
    </location>
</feature>
<evidence type="ECO:0000256" key="5">
    <source>
        <dbReference type="SAM" id="MobiDB-lite"/>
    </source>
</evidence>
<evidence type="ECO:0000256" key="1">
    <source>
        <dbReference type="ARBA" id="ARBA00023125"/>
    </source>
</evidence>
<name>A0A8D0UX90_PIG</name>
<dbReference type="SMART" id="SM00389">
    <property type="entry name" value="HOX"/>
    <property type="match status" value="1"/>
</dbReference>
<keyword evidence="3 4" id="KW-0539">Nucleus</keyword>
<dbReference type="Ensembl" id="ENSSSCT00025083479.1">
    <property type="protein sequence ID" value="ENSSSCP00025036316.1"/>
    <property type="gene ID" value="ENSSSCG00025060989.1"/>
</dbReference>
<feature type="region of interest" description="Disordered" evidence="5">
    <location>
        <begin position="40"/>
        <end position="80"/>
    </location>
</feature>
<dbReference type="PROSITE" id="PS00027">
    <property type="entry name" value="HOMEOBOX_1"/>
    <property type="match status" value="1"/>
</dbReference>
<feature type="compositionally biased region" description="Polar residues" evidence="5">
    <location>
        <begin position="54"/>
        <end position="64"/>
    </location>
</feature>
<reference evidence="7" key="1">
    <citation type="submission" date="2025-08" db="UniProtKB">
        <authorList>
            <consortium name="Ensembl"/>
        </authorList>
    </citation>
    <scope>IDENTIFICATION</scope>
</reference>
<organism evidence="7 8">
    <name type="scientific">Sus scrofa</name>
    <name type="common">Pig</name>
    <dbReference type="NCBI Taxonomy" id="9823"/>
    <lineage>
        <taxon>Eukaryota</taxon>
        <taxon>Metazoa</taxon>
        <taxon>Chordata</taxon>
        <taxon>Craniata</taxon>
        <taxon>Vertebrata</taxon>
        <taxon>Euteleostomi</taxon>
        <taxon>Mammalia</taxon>
        <taxon>Eutheria</taxon>
        <taxon>Laurasiatheria</taxon>
        <taxon>Artiodactyla</taxon>
        <taxon>Suina</taxon>
        <taxon>Suidae</taxon>
        <taxon>Sus</taxon>
    </lineage>
</organism>
<evidence type="ECO:0000313" key="8">
    <source>
        <dbReference type="Proteomes" id="UP000694727"/>
    </source>
</evidence>
<feature type="domain" description="Homeobox" evidence="6">
    <location>
        <begin position="93"/>
        <end position="134"/>
    </location>
</feature>
<dbReference type="AlphaFoldDB" id="A0A8D0UX90"/>
<dbReference type="InterPro" id="IPR017970">
    <property type="entry name" value="Homeobox_CS"/>
</dbReference>
<feature type="region of interest" description="Disordered" evidence="5">
    <location>
        <begin position="132"/>
        <end position="206"/>
    </location>
</feature>
<proteinExistence type="predicted"/>
<dbReference type="InterPro" id="IPR008422">
    <property type="entry name" value="KN_HD"/>
</dbReference>
<protein>
    <recommendedName>
        <fullName evidence="6">Homeobox domain-containing protein</fullName>
    </recommendedName>
</protein>
<dbReference type="GO" id="GO:0003677">
    <property type="term" value="F:DNA binding"/>
    <property type="evidence" value="ECO:0007669"/>
    <property type="project" value="UniProtKB-UniRule"/>
</dbReference>
<evidence type="ECO:0000313" key="7">
    <source>
        <dbReference type="Ensembl" id="ENSSSCP00025036316.1"/>
    </source>
</evidence>
<feature type="DNA-binding region" description="Homeobox" evidence="4">
    <location>
        <begin position="95"/>
        <end position="135"/>
    </location>
</feature>
<dbReference type="FunFam" id="1.10.10.60:FF:000412">
    <property type="entry name" value="Anomalous homeobox"/>
    <property type="match status" value="1"/>
</dbReference>
<evidence type="ECO:0000256" key="2">
    <source>
        <dbReference type="ARBA" id="ARBA00023155"/>
    </source>
</evidence>
<dbReference type="PANTHER" id="PTHR10390">
    <property type="entry name" value="HOMEOBOX PROTEIN SIX"/>
    <property type="match status" value="1"/>
</dbReference>
<dbReference type="PANTHER" id="PTHR10390:SF34">
    <property type="entry name" value="ANOMALOUS HOMEOBOX PROTEIN"/>
    <property type="match status" value="1"/>
</dbReference>
<dbReference type="GO" id="GO:0000981">
    <property type="term" value="F:DNA-binding transcription factor activity, RNA polymerase II-specific"/>
    <property type="evidence" value="ECO:0007669"/>
    <property type="project" value="InterPro"/>
</dbReference>
<dbReference type="SUPFAM" id="SSF46689">
    <property type="entry name" value="Homeodomain-like"/>
    <property type="match status" value="1"/>
</dbReference>
<feature type="region of interest" description="Disordered" evidence="5">
    <location>
        <begin position="92"/>
        <end position="112"/>
    </location>
</feature>
<sequence length="206" mass="22466">VALETPGECGVWAEATPAPALFRGQTQGAQHRAWSRVASERRARGQKRCIQKKGSVTTSSLSPSRNPPPASLCPEGLKSRNFPREVRQKLQDFASGVSTNPSKAEREDLALETHLTTEQVYNWFANYRRRQRALAQRGAPAQEAAKDPRAREAGSQPADHPHLGRGSLDRPQGPGEWPLCLGPGPGRVTGHRTTHRPPPSTPLPSL</sequence>
<dbReference type="InterPro" id="IPR001356">
    <property type="entry name" value="HD"/>
</dbReference>
<evidence type="ECO:0000256" key="3">
    <source>
        <dbReference type="ARBA" id="ARBA00023242"/>
    </source>
</evidence>
<accession>A0A8D0UX90</accession>
<dbReference type="CDD" id="cd00086">
    <property type="entry name" value="homeodomain"/>
    <property type="match status" value="1"/>
</dbReference>
<dbReference type="Gene3D" id="1.10.10.60">
    <property type="entry name" value="Homeodomain-like"/>
    <property type="match status" value="1"/>
</dbReference>
<feature type="compositionally biased region" description="Pro residues" evidence="5">
    <location>
        <begin position="196"/>
        <end position="206"/>
    </location>
</feature>
<evidence type="ECO:0000259" key="6">
    <source>
        <dbReference type="PROSITE" id="PS50071"/>
    </source>
</evidence>
<evidence type="ECO:0000256" key="4">
    <source>
        <dbReference type="PROSITE-ProRule" id="PRU00108"/>
    </source>
</evidence>